<dbReference type="InterPro" id="IPR000884">
    <property type="entry name" value="TSP1_rpt"/>
</dbReference>
<evidence type="ECO:0000256" key="2">
    <source>
        <dbReference type="ARBA" id="ARBA00022737"/>
    </source>
</evidence>
<keyword evidence="5" id="KW-0812">Transmembrane</keyword>
<keyword evidence="1" id="KW-0732">Signal</keyword>
<dbReference type="PANTHER" id="PTHR46534">
    <property type="entry name" value="IGGFC_BINDING DOMAIN-CONTAINING PROTEIN"/>
    <property type="match status" value="1"/>
</dbReference>
<organism evidence="7 8">
    <name type="scientific">Paralvinella palmiformis</name>
    <dbReference type="NCBI Taxonomy" id="53620"/>
    <lineage>
        <taxon>Eukaryota</taxon>
        <taxon>Metazoa</taxon>
        <taxon>Spiralia</taxon>
        <taxon>Lophotrochozoa</taxon>
        <taxon>Annelida</taxon>
        <taxon>Polychaeta</taxon>
        <taxon>Sedentaria</taxon>
        <taxon>Canalipalpata</taxon>
        <taxon>Terebellida</taxon>
        <taxon>Terebelliformia</taxon>
        <taxon>Alvinellidae</taxon>
        <taxon>Paralvinella</taxon>
    </lineage>
</organism>
<keyword evidence="2" id="KW-0677">Repeat</keyword>
<protein>
    <recommendedName>
        <fullName evidence="6">IgGFc-binding protein N-terminal domain-containing protein</fullName>
    </recommendedName>
</protein>
<keyword evidence="3" id="KW-1015">Disulfide bond</keyword>
<evidence type="ECO:0000313" key="7">
    <source>
        <dbReference type="EMBL" id="KAK2149012.1"/>
    </source>
</evidence>
<dbReference type="InterPro" id="IPR036383">
    <property type="entry name" value="TSP1_rpt_sf"/>
</dbReference>
<reference evidence="7" key="1">
    <citation type="journal article" date="2023" name="Mol. Biol. Evol.">
        <title>Third-Generation Sequencing Reveals the Adaptive Role of the Epigenome in Three Deep-Sea Polychaetes.</title>
        <authorList>
            <person name="Perez M."/>
            <person name="Aroh O."/>
            <person name="Sun Y."/>
            <person name="Lan Y."/>
            <person name="Juniper S.K."/>
            <person name="Young C.R."/>
            <person name="Angers B."/>
            <person name="Qian P.Y."/>
        </authorList>
    </citation>
    <scope>NUCLEOTIDE SEQUENCE</scope>
    <source>
        <strain evidence="7">P08H-3</strain>
    </source>
</reference>
<dbReference type="PROSITE" id="PS50092">
    <property type="entry name" value="TSP1"/>
    <property type="match status" value="1"/>
</dbReference>
<dbReference type="Pfam" id="PF17517">
    <property type="entry name" value="IgGFc_binding"/>
    <property type="match status" value="1"/>
</dbReference>
<feature type="transmembrane region" description="Helical" evidence="5">
    <location>
        <begin position="663"/>
        <end position="683"/>
    </location>
</feature>
<dbReference type="Proteomes" id="UP001208570">
    <property type="component" value="Unassembled WGS sequence"/>
</dbReference>
<evidence type="ECO:0000259" key="6">
    <source>
        <dbReference type="Pfam" id="PF17517"/>
    </source>
</evidence>
<evidence type="ECO:0000256" key="4">
    <source>
        <dbReference type="ARBA" id="ARBA00023180"/>
    </source>
</evidence>
<gene>
    <name evidence="7" type="ORF">LSH36_471g00008</name>
</gene>
<dbReference type="Gene3D" id="2.20.100.10">
    <property type="entry name" value="Thrombospondin type-1 (TSP1) repeat"/>
    <property type="match status" value="2"/>
</dbReference>
<keyword evidence="5" id="KW-0472">Membrane</keyword>
<dbReference type="SUPFAM" id="SSF82895">
    <property type="entry name" value="TSP-1 type 1 repeat"/>
    <property type="match status" value="2"/>
</dbReference>
<keyword evidence="4" id="KW-0325">Glycoprotein</keyword>
<sequence length="709" mass="78342">MAFQENYHEDGQLTEGRLYFVNPSLTTAVNVKVSTPLMNHPGLDDTIVVNRGSSAFVTVPYLVHCRGSGYQSKGISIEADGDIVVQANSMSAIGSSSWEVPPTNKLGRIHVILTYVYPLDIVSQGPYQIMIVASEDQTKVKVELKGPWPFILSFNRTIYRPGDTIDIELNKYQVAQVQCRRRFGGDMTGSIVISNHPVYITSGAVQSSVNVFNFTSNLVSYVLPAERNGYDYIFVGVNNRTTDSILILIGLEDDTLCVMSLHTGRIMSEDITLAAFQRRRYQMPAFNYFHVRADKPIIAIHLCSGVGELLYEMGNPFSVFLDSVQQFRSSDYTFATMSHSGGSFANYLQLMAPTSATSGFTLDRQAINGNWINMASINISILNVPVTEGVHRVQHQTGVPFYAMLYGQRYRDAYALTVTPTPDADSFVPFARNIHEALYGITTTDGTEVQSVVTTELIHGDVRRTTEFVGSLETRTTTDHQTVGIPLSTDDIVSSPISLSTDIATTNWITDVITSEEKTFDEMLKLDAWTFWTACSKSCGNDGIRFRLRICSSVNDTICHQKLWTNDTPIGYSVDVGICGYLPCPVDGQYTEWGEWSVCSTTCGAGIEQRARTCKKPVNGGQPCRGPENEFRSCRFGDTCKGKSKTITKIFIEPVKDTRPSTLTIGGIGIGLLLFVGVATLLLDLPTLVKHCRIGLENLRTIARCQHND</sequence>
<keyword evidence="8" id="KW-1185">Reference proteome</keyword>
<name>A0AAD9JA46_9ANNE</name>
<comment type="caution">
    <text evidence="7">The sequence shown here is derived from an EMBL/GenBank/DDBJ whole genome shotgun (WGS) entry which is preliminary data.</text>
</comment>
<evidence type="ECO:0000256" key="3">
    <source>
        <dbReference type="ARBA" id="ARBA00023157"/>
    </source>
</evidence>
<proteinExistence type="predicted"/>
<dbReference type="InterPro" id="IPR035234">
    <property type="entry name" value="IgGFc-bd_N"/>
</dbReference>
<dbReference type="Pfam" id="PF00090">
    <property type="entry name" value="TSP_1"/>
    <property type="match status" value="2"/>
</dbReference>
<evidence type="ECO:0000256" key="5">
    <source>
        <dbReference type="SAM" id="Phobius"/>
    </source>
</evidence>
<dbReference type="FunFam" id="2.20.100.10:FF:000004">
    <property type="entry name" value="Adhesion G protein-coupled receptor B2"/>
    <property type="match status" value="1"/>
</dbReference>
<feature type="domain" description="IgGFc-binding protein N-terminal" evidence="6">
    <location>
        <begin position="102"/>
        <end position="407"/>
    </location>
</feature>
<evidence type="ECO:0000256" key="1">
    <source>
        <dbReference type="ARBA" id="ARBA00022729"/>
    </source>
</evidence>
<keyword evidence="5" id="KW-1133">Transmembrane helix</keyword>
<dbReference type="SMART" id="SM00209">
    <property type="entry name" value="TSP1"/>
    <property type="match status" value="2"/>
</dbReference>
<dbReference type="EMBL" id="JAODUP010000471">
    <property type="protein sequence ID" value="KAK2149012.1"/>
    <property type="molecule type" value="Genomic_DNA"/>
</dbReference>
<accession>A0AAD9JA46</accession>
<dbReference type="PANTHER" id="PTHR46534:SF1">
    <property type="entry name" value="IGGFC-BINDING PROTEIN N-TERMINAL DOMAIN-CONTAINING PROTEIN"/>
    <property type="match status" value="1"/>
</dbReference>
<dbReference type="AlphaFoldDB" id="A0AAD9JA46"/>
<evidence type="ECO:0000313" key="8">
    <source>
        <dbReference type="Proteomes" id="UP001208570"/>
    </source>
</evidence>